<dbReference type="EMBL" id="KK198762">
    <property type="protein sequence ID" value="KCW52494.1"/>
    <property type="molecule type" value="Genomic_DNA"/>
</dbReference>
<protein>
    <submittedName>
        <fullName evidence="2">Uncharacterized protein</fullName>
    </submittedName>
</protein>
<evidence type="ECO:0000256" key="1">
    <source>
        <dbReference type="SAM" id="MobiDB-lite"/>
    </source>
</evidence>
<sequence>MDKTEKARQQAREPTQIANRPKTKGQLAKTLEQGPFYLPPRSIMQSWVNKKTDPKGKTTSARSTSVQG</sequence>
<dbReference type="InParanoid" id="A0A059AFJ3"/>
<reference evidence="2" key="1">
    <citation type="submission" date="2013-07" db="EMBL/GenBank/DDBJ databases">
        <title>The genome of Eucalyptus grandis.</title>
        <authorList>
            <person name="Schmutz J."/>
            <person name="Hayes R."/>
            <person name="Myburg A."/>
            <person name="Tuskan G."/>
            <person name="Grattapaglia D."/>
            <person name="Rokhsar D.S."/>
        </authorList>
    </citation>
    <scope>NUCLEOTIDE SEQUENCE</scope>
    <source>
        <tissue evidence="2">Leaf extractions</tissue>
    </source>
</reference>
<feature type="region of interest" description="Disordered" evidence="1">
    <location>
        <begin position="1"/>
        <end position="68"/>
    </location>
</feature>
<dbReference type="AlphaFoldDB" id="A0A059AFJ3"/>
<dbReference type="Gramene" id="KCW52494">
    <property type="protein sequence ID" value="KCW52494"/>
    <property type="gene ID" value="EUGRSUZ_J01891"/>
</dbReference>
<gene>
    <name evidence="2" type="ORF">EUGRSUZ_J01891</name>
</gene>
<evidence type="ECO:0000313" key="2">
    <source>
        <dbReference type="EMBL" id="KCW52494.1"/>
    </source>
</evidence>
<feature type="compositionally biased region" description="Basic and acidic residues" evidence="1">
    <location>
        <begin position="1"/>
        <end position="11"/>
    </location>
</feature>
<name>A0A059AFJ3_EUCGR</name>
<proteinExistence type="predicted"/>
<feature type="compositionally biased region" description="Polar residues" evidence="1">
    <location>
        <begin position="57"/>
        <end position="68"/>
    </location>
</feature>
<organism evidence="2">
    <name type="scientific">Eucalyptus grandis</name>
    <name type="common">Flooded gum</name>
    <dbReference type="NCBI Taxonomy" id="71139"/>
    <lineage>
        <taxon>Eukaryota</taxon>
        <taxon>Viridiplantae</taxon>
        <taxon>Streptophyta</taxon>
        <taxon>Embryophyta</taxon>
        <taxon>Tracheophyta</taxon>
        <taxon>Spermatophyta</taxon>
        <taxon>Magnoliopsida</taxon>
        <taxon>eudicotyledons</taxon>
        <taxon>Gunneridae</taxon>
        <taxon>Pentapetalae</taxon>
        <taxon>rosids</taxon>
        <taxon>malvids</taxon>
        <taxon>Myrtales</taxon>
        <taxon>Myrtaceae</taxon>
        <taxon>Myrtoideae</taxon>
        <taxon>Eucalypteae</taxon>
        <taxon>Eucalyptus</taxon>
    </lineage>
</organism>
<accession>A0A059AFJ3</accession>